<evidence type="ECO:0000256" key="5">
    <source>
        <dbReference type="ARBA" id="ARBA00023136"/>
    </source>
</evidence>
<dbReference type="PROSITE" id="PS50259">
    <property type="entry name" value="G_PROTEIN_RECEP_F3_4"/>
    <property type="match status" value="1"/>
</dbReference>
<dbReference type="PRINTS" id="PR01176">
    <property type="entry name" value="GABABRECEPTR"/>
</dbReference>
<feature type="transmembrane region" description="Helical" evidence="10">
    <location>
        <begin position="44"/>
        <end position="62"/>
    </location>
</feature>
<dbReference type="InterPro" id="IPR002455">
    <property type="entry name" value="GPCR3_GABA-B"/>
</dbReference>
<dbReference type="GO" id="GO:0007214">
    <property type="term" value="P:gamma-aminobutyric acid signaling pathway"/>
    <property type="evidence" value="ECO:0007669"/>
    <property type="project" value="TreeGrafter"/>
</dbReference>
<evidence type="ECO:0000256" key="2">
    <source>
        <dbReference type="ARBA" id="ARBA00022692"/>
    </source>
</evidence>
<dbReference type="EMBL" id="CAIIXF020000009">
    <property type="protein sequence ID" value="CAH1794092.1"/>
    <property type="molecule type" value="Genomic_DNA"/>
</dbReference>
<dbReference type="PANTHER" id="PTHR10519">
    <property type="entry name" value="GABA-B RECEPTOR"/>
    <property type="match status" value="1"/>
</dbReference>
<keyword evidence="6" id="KW-0675">Receptor</keyword>
<dbReference type="GO" id="GO:0004965">
    <property type="term" value="F:G protein-coupled GABA receptor activity"/>
    <property type="evidence" value="ECO:0007669"/>
    <property type="project" value="InterPro"/>
</dbReference>
<proteinExistence type="predicted"/>
<evidence type="ECO:0000256" key="9">
    <source>
        <dbReference type="SAM" id="MobiDB-lite"/>
    </source>
</evidence>
<evidence type="ECO:0000256" key="6">
    <source>
        <dbReference type="ARBA" id="ARBA00023170"/>
    </source>
</evidence>
<evidence type="ECO:0000256" key="1">
    <source>
        <dbReference type="ARBA" id="ARBA00004141"/>
    </source>
</evidence>
<evidence type="ECO:0000256" key="3">
    <source>
        <dbReference type="ARBA" id="ARBA00022989"/>
    </source>
</evidence>
<feature type="transmembrane region" description="Helical" evidence="10">
    <location>
        <begin position="139"/>
        <end position="161"/>
    </location>
</feature>
<protein>
    <submittedName>
        <fullName evidence="11">Uncharacterized protein</fullName>
    </submittedName>
</protein>
<dbReference type="Proteomes" id="UP000749559">
    <property type="component" value="Unassembled WGS sequence"/>
</dbReference>
<comment type="subcellular location">
    <subcellularLocation>
        <location evidence="1">Membrane</location>
        <topology evidence="1">Multi-pass membrane protein</topology>
    </subcellularLocation>
</comment>
<gene>
    <name evidence="11" type="ORF">OFUS_LOCUS18855</name>
</gene>
<keyword evidence="8" id="KW-0807">Transducer</keyword>
<evidence type="ECO:0000256" key="7">
    <source>
        <dbReference type="ARBA" id="ARBA00023180"/>
    </source>
</evidence>
<comment type="caution">
    <text evidence="11">The sequence shown here is derived from an EMBL/GenBank/DDBJ whole genome shotgun (WGS) entry which is preliminary data.</text>
</comment>
<dbReference type="InterPro" id="IPR017978">
    <property type="entry name" value="GPCR_3_C"/>
</dbReference>
<dbReference type="OrthoDB" id="2150267at2759"/>
<dbReference type="CDD" id="cd15047">
    <property type="entry name" value="7tmC_GABA-B-like"/>
    <property type="match status" value="1"/>
</dbReference>
<keyword evidence="12" id="KW-1185">Reference proteome</keyword>
<evidence type="ECO:0000256" key="10">
    <source>
        <dbReference type="SAM" id="Phobius"/>
    </source>
</evidence>
<organism evidence="11 12">
    <name type="scientific">Owenia fusiformis</name>
    <name type="common">Polychaete worm</name>
    <dbReference type="NCBI Taxonomy" id="6347"/>
    <lineage>
        <taxon>Eukaryota</taxon>
        <taxon>Metazoa</taxon>
        <taxon>Spiralia</taxon>
        <taxon>Lophotrochozoa</taxon>
        <taxon>Annelida</taxon>
        <taxon>Polychaeta</taxon>
        <taxon>Sedentaria</taxon>
        <taxon>Canalipalpata</taxon>
        <taxon>Sabellida</taxon>
        <taxon>Oweniida</taxon>
        <taxon>Oweniidae</taxon>
        <taxon>Owenia</taxon>
    </lineage>
</organism>
<keyword evidence="7" id="KW-0325">Glycoprotein</keyword>
<name>A0A8J1UKP1_OWEFU</name>
<keyword evidence="4" id="KW-0297">G-protein coupled receptor</keyword>
<keyword evidence="5 10" id="KW-0472">Membrane</keyword>
<feature type="transmembrane region" description="Helical" evidence="10">
    <location>
        <begin position="205"/>
        <end position="226"/>
    </location>
</feature>
<dbReference type="Pfam" id="PF00003">
    <property type="entry name" value="7tm_3"/>
    <property type="match status" value="1"/>
</dbReference>
<evidence type="ECO:0000313" key="11">
    <source>
        <dbReference type="EMBL" id="CAH1794092.1"/>
    </source>
</evidence>
<feature type="transmembrane region" description="Helical" evidence="10">
    <location>
        <begin position="181"/>
        <end position="199"/>
    </location>
</feature>
<evidence type="ECO:0000256" key="4">
    <source>
        <dbReference type="ARBA" id="ARBA00023040"/>
    </source>
</evidence>
<evidence type="ECO:0000313" key="12">
    <source>
        <dbReference type="Proteomes" id="UP000749559"/>
    </source>
</evidence>
<accession>A0A8J1UKP1</accession>
<feature type="region of interest" description="Disordered" evidence="9">
    <location>
        <begin position="245"/>
        <end position="264"/>
    </location>
</feature>
<feature type="transmembrane region" description="Helical" evidence="10">
    <location>
        <begin position="83"/>
        <end position="104"/>
    </location>
</feature>
<dbReference type="GO" id="GO:0038039">
    <property type="term" value="C:G protein-coupled receptor heterodimeric complex"/>
    <property type="evidence" value="ECO:0007669"/>
    <property type="project" value="TreeGrafter"/>
</dbReference>
<dbReference type="AlphaFoldDB" id="A0A8J1UKP1"/>
<dbReference type="PRINTS" id="PR01177">
    <property type="entry name" value="GABAB1RECPTR"/>
</dbReference>
<reference evidence="11" key="1">
    <citation type="submission" date="2022-03" db="EMBL/GenBank/DDBJ databases">
        <authorList>
            <person name="Martin C."/>
        </authorList>
    </citation>
    <scope>NUCLEOTIDE SEQUENCE</scope>
</reference>
<dbReference type="PANTHER" id="PTHR10519:SF74">
    <property type="entry name" value="GAMMA-AMINOBUTYRIC ACID TYPE B RECEPTOR SUBUNIT 2"/>
    <property type="match status" value="1"/>
</dbReference>
<keyword evidence="3 10" id="KW-1133">Transmembrane helix</keyword>
<evidence type="ECO:0000256" key="8">
    <source>
        <dbReference type="ARBA" id="ARBA00023224"/>
    </source>
</evidence>
<keyword evidence="2 10" id="KW-0812">Transmembrane</keyword>
<sequence length="344" mass="38411">MSSPNMNTLISIGCSLAYISVILRGINGSILKEPLNIMCNLSTWSLSLAFTLSFGSLFSKTWRVYVIFTNKAVKRKAIKDIHLVGIVVCLLFLDVLFLSLWAGLDPQKVRRRDLLKEYDENTDVLRIPYIYTCEARHKAYWLTAIYSSKGLLLMFGIFFAWQTRKVTLVALNDSKEIGLCVYNVMVMAAVGVPVVNFMDSEQVDILYGLEATCIILCTTVTLLLVFASKMYSIYQYGDHMTGNRRVVPSDDNQKPGPSNSSAAGNVDHLKCKVEMIKLNDRIQKLQVALNRAGFQDAAIAFKNDDIETIEDIATVDLVENVPPGVLWTNVESINSKTLANPVTE</sequence>